<sequence length="126" mass="13735">MSAEYIPGTCNIGKGEIRRRQLVAIFGLFLTTFSAATIIASDQSKNSRLSIFLPALIFSIGFVQSRKKFCLAYGLAGTFNFGKLGQISKVQSNEDRKSDRKTAVSILFQSAALAAFITAVFFVLPL</sequence>
<keyword evidence="1" id="KW-1133">Transmembrane helix</keyword>
<reference evidence="2" key="1">
    <citation type="submission" date="2020-05" db="EMBL/GenBank/DDBJ databases">
        <authorList>
            <person name="Chiriac C."/>
            <person name="Salcher M."/>
            <person name="Ghai R."/>
            <person name="Kavagutti S V."/>
        </authorList>
    </citation>
    <scope>NUCLEOTIDE SEQUENCE</scope>
</reference>
<name>A0A6J5YJ39_9ZZZZ</name>
<proteinExistence type="predicted"/>
<dbReference type="AlphaFoldDB" id="A0A6J5YJ39"/>
<feature type="transmembrane region" description="Helical" evidence="1">
    <location>
        <begin position="22"/>
        <end position="41"/>
    </location>
</feature>
<dbReference type="EMBL" id="CAEZZO010000085">
    <property type="protein sequence ID" value="CAB4768717.1"/>
    <property type="molecule type" value="Genomic_DNA"/>
</dbReference>
<feature type="transmembrane region" description="Helical" evidence="1">
    <location>
        <begin position="47"/>
        <end position="63"/>
    </location>
</feature>
<keyword evidence="1" id="KW-0472">Membrane</keyword>
<gene>
    <name evidence="3" type="ORF">UFOPK2886_00639</name>
    <name evidence="2" type="ORF">UFOPK4028_00125</name>
</gene>
<dbReference type="EMBL" id="CAESAC010000008">
    <property type="protein sequence ID" value="CAB4330555.1"/>
    <property type="molecule type" value="Genomic_DNA"/>
</dbReference>
<evidence type="ECO:0000313" key="2">
    <source>
        <dbReference type="EMBL" id="CAB4330555.1"/>
    </source>
</evidence>
<feature type="transmembrane region" description="Helical" evidence="1">
    <location>
        <begin position="106"/>
        <end position="124"/>
    </location>
</feature>
<organism evidence="2">
    <name type="scientific">freshwater metagenome</name>
    <dbReference type="NCBI Taxonomy" id="449393"/>
    <lineage>
        <taxon>unclassified sequences</taxon>
        <taxon>metagenomes</taxon>
        <taxon>ecological metagenomes</taxon>
    </lineage>
</organism>
<keyword evidence="1" id="KW-0812">Transmembrane</keyword>
<evidence type="ECO:0000256" key="1">
    <source>
        <dbReference type="SAM" id="Phobius"/>
    </source>
</evidence>
<evidence type="ECO:0000313" key="3">
    <source>
        <dbReference type="EMBL" id="CAB4768717.1"/>
    </source>
</evidence>
<protein>
    <submittedName>
        <fullName evidence="2">Unannotated protein</fullName>
    </submittedName>
</protein>
<accession>A0A6J5YJ39</accession>